<dbReference type="InterPro" id="IPR044861">
    <property type="entry name" value="IPNS-like_FE2OG_OXY"/>
</dbReference>
<dbReference type="InterPro" id="IPR050231">
    <property type="entry name" value="Iron_ascorbate_oxido_reductase"/>
</dbReference>
<dbReference type="SUPFAM" id="SSF51197">
    <property type="entry name" value="Clavaminate synthase-like"/>
    <property type="match status" value="1"/>
</dbReference>
<keyword evidence="2" id="KW-0408">Iron</keyword>
<dbReference type="EMBL" id="JAVHJM010000013">
    <property type="protein sequence ID" value="KAK6499449.1"/>
    <property type="molecule type" value="Genomic_DNA"/>
</dbReference>
<accession>A0AAN8RIL6</accession>
<dbReference type="InterPro" id="IPR027443">
    <property type="entry name" value="IPNS-like_sf"/>
</dbReference>
<dbReference type="Gene3D" id="2.60.120.330">
    <property type="entry name" value="B-lactam Antibiotic, Isopenicillin N Synthase, Chain"/>
    <property type="match status" value="1"/>
</dbReference>
<comment type="caution">
    <text evidence="5">The sequence shown here is derived from an EMBL/GenBank/DDBJ whole genome shotgun (WGS) entry which is preliminary data.</text>
</comment>
<evidence type="ECO:0000256" key="2">
    <source>
        <dbReference type="RuleBase" id="RU003682"/>
    </source>
</evidence>
<evidence type="ECO:0000259" key="4">
    <source>
        <dbReference type="PROSITE" id="PS51471"/>
    </source>
</evidence>
<evidence type="ECO:0000256" key="3">
    <source>
        <dbReference type="SAM" id="MobiDB-lite"/>
    </source>
</evidence>
<organism evidence="5 6">
    <name type="scientific">Arthrobotrys conoides</name>
    <dbReference type="NCBI Taxonomy" id="74498"/>
    <lineage>
        <taxon>Eukaryota</taxon>
        <taxon>Fungi</taxon>
        <taxon>Dikarya</taxon>
        <taxon>Ascomycota</taxon>
        <taxon>Pezizomycotina</taxon>
        <taxon>Orbiliomycetes</taxon>
        <taxon>Orbiliales</taxon>
        <taxon>Orbiliaceae</taxon>
        <taxon>Arthrobotrys</taxon>
    </lineage>
</organism>
<feature type="compositionally biased region" description="Low complexity" evidence="3">
    <location>
        <begin position="47"/>
        <end position="63"/>
    </location>
</feature>
<name>A0AAN8RIL6_9PEZI</name>
<comment type="similarity">
    <text evidence="1 2">Belongs to the iron/ascorbate-dependent oxidoreductase family.</text>
</comment>
<keyword evidence="2" id="KW-0560">Oxidoreductase</keyword>
<dbReference type="Pfam" id="PF03171">
    <property type="entry name" value="2OG-FeII_Oxy"/>
    <property type="match status" value="1"/>
</dbReference>
<proteinExistence type="inferred from homology"/>
<evidence type="ECO:0000313" key="6">
    <source>
        <dbReference type="Proteomes" id="UP001307849"/>
    </source>
</evidence>
<feature type="domain" description="Fe2OG dioxygenase" evidence="4">
    <location>
        <begin position="220"/>
        <end position="338"/>
    </location>
</feature>
<feature type="region of interest" description="Disordered" evidence="3">
    <location>
        <begin position="14"/>
        <end position="63"/>
    </location>
</feature>
<protein>
    <recommendedName>
        <fullName evidence="4">Fe2OG dioxygenase domain-containing protein</fullName>
    </recommendedName>
</protein>
<reference evidence="5 6" key="1">
    <citation type="submission" date="2019-10" db="EMBL/GenBank/DDBJ databases">
        <authorList>
            <person name="Palmer J.M."/>
        </authorList>
    </citation>
    <scope>NUCLEOTIDE SEQUENCE [LARGE SCALE GENOMIC DNA]</scope>
    <source>
        <strain evidence="5 6">TWF506</strain>
    </source>
</reference>
<evidence type="ECO:0000256" key="1">
    <source>
        <dbReference type="ARBA" id="ARBA00008056"/>
    </source>
</evidence>
<sequence>MPSMRRRIRQLFLHSNNKTQKPNTKITESEAQDPTVYIPSHNTDVNAGTTTAASSTSTLSETGAPELPVVDYKDISQIPGLLTKYPAIYLINHGLPPAPFNHARTLLTLPKATKDTLRDPGKSTVRGYNNAKASGREWWDYNPAEKMLGPPENEEFEKDTTKFFNQSIKLLQSVCQQFNHHNQLIPQDVIEEVGFSTMRYLRYSPDVIDQQPQNPDSQSTYNSVLNSHRADDNGEAIPHIEAHTDLDILTLITATEPSGLYVWNRRGEVFSAPPVHGTVLIMAGDLMPFFTSKPGMSPLEQHEGFEAIGEDTVLPTAHTVAVPRSAGERYSIAVFLRPRRDLVVDKRVVKRGEKEIEEETAFWWLATEKLHVEGRKCFLA</sequence>
<dbReference type="Proteomes" id="UP001307849">
    <property type="component" value="Unassembled WGS sequence"/>
</dbReference>
<dbReference type="PANTHER" id="PTHR47990">
    <property type="entry name" value="2-OXOGLUTARATE (2OG) AND FE(II)-DEPENDENT OXYGENASE SUPERFAMILY PROTEIN-RELATED"/>
    <property type="match status" value="1"/>
</dbReference>
<dbReference type="GO" id="GO:0016491">
    <property type="term" value="F:oxidoreductase activity"/>
    <property type="evidence" value="ECO:0007669"/>
    <property type="project" value="UniProtKB-KW"/>
</dbReference>
<feature type="compositionally biased region" description="Polar residues" evidence="3">
    <location>
        <begin position="14"/>
        <end position="26"/>
    </location>
</feature>
<gene>
    <name evidence="5" type="ORF">TWF506_004078</name>
</gene>
<dbReference type="PROSITE" id="PS51471">
    <property type="entry name" value="FE2OG_OXY"/>
    <property type="match status" value="1"/>
</dbReference>
<dbReference type="InterPro" id="IPR005123">
    <property type="entry name" value="Oxoglu/Fe-dep_dioxygenase_dom"/>
</dbReference>
<dbReference type="GO" id="GO:0046872">
    <property type="term" value="F:metal ion binding"/>
    <property type="evidence" value="ECO:0007669"/>
    <property type="project" value="UniProtKB-KW"/>
</dbReference>
<dbReference type="AlphaFoldDB" id="A0AAN8RIL6"/>
<evidence type="ECO:0000313" key="5">
    <source>
        <dbReference type="EMBL" id="KAK6499449.1"/>
    </source>
</evidence>
<keyword evidence="6" id="KW-1185">Reference proteome</keyword>
<keyword evidence="2" id="KW-0479">Metal-binding</keyword>